<dbReference type="EMBL" id="BOPF01000010">
    <property type="protein sequence ID" value="GIJ46515.1"/>
    <property type="molecule type" value="Genomic_DNA"/>
</dbReference>
<evidence type="ECO:0000313" key="3">
    <source>
        <dbReference type="Proteomes" id="UP000619260"/>
    </source>
</evidence>
<accession>A0A8J3YMC6</accession>
<dbReference type="AlphaFoldDB" id="A0A8J3YMC6"/>
<feature type="transmembrane region" description="Helical" evidence="1">
    <location>
        <begin position="47"/>
        <end position="68"/>
    </location>
</feature>
<evidence type="ECO:0008006" key="4">
    <source>
        <dbReference type="Google" id="ProtNLM"/>
    </source>
</evidence>
<comment type="caution">
    <text evidence="2">The sequence shown here is derived from an EMBL/GenBank/DDBJ whole genome shotgun (WGS) entry which is preliminary data.</text>
</comment>
<dbReference type="Proteomes" id="UP000619260">
    <property type="component" value="Unassembled WGS sequence"/>
</dbReference>
<protein>
    <recommendedName>
        <fullName evidence="4">PH domain-containing protein</fullName>
    </recommendedName>
</protein>
<evidence type="ECO:0000256" key="1">
    <source>
        <dbReference type="SAM" id="Phobius"/>
    </source>
</evidence>
<proteinExistence type="predicted"/>
<keyword evidence="1" id="KW-1133">Transmembrane helix</keyword>
<organism evidence="2 3">
    <name type="scientific">Virgisporangium aliadipatigenens</name>
    <dbReference type="NCBI Taxonomy" id="741659"/>
    <lineage>
        <taxon>Bacteria</taxon>
        <taxon>Bacillati</taxon>
        <taxon>Actinomycetota</taxon>
        <taxon>Actinomycetes</taxon>
        <taxon>Micromonosporales</taxon>
        <taxon>Micromonosporaceae</taxon>
        <taxon>Virgisporangium</taxon>
    </lineage>
</organism>
<name>A0A8J3YMC6_9ACTN</name>
<evidence type="ECO:0000313" key="2">
    <source>
        <dbReference type="EMBL" id="GIJ46515.1"/>
    </source>
</evidence>
<keyword evidence="3" id="KW-1185">Reference proteome</keyword>
<keyword evidence="1" id="KW-0472">Membrane</keyword>
<keyword evidence="1" id="KW-0812">Transmembrane</keyword>
<sequence length="168" mass="18932">MQPAIDSVTFRMTARQFLGRVLWLCGLWLVLPVVLGIAVAVVTGQQWPITVAVALFFFGMLVVVLASLASPWARLTVDAVGLHPRIAGGYTQSFAPWRSIVDIRTERRNTRTLVAIYLANGPIWRLRTPYNGVALARDPMFEEKVGLIRRRWEENRYPVVWPESSGGR</sequence>
<dbReference type="RefSeq" id="WP_203900022.1">
    <property type="nucleotide sequence ID" value="NZ_BOPF01000010.1"/>
</dbReference>
<feature type="transmembrane region" description="Helical" evidence="1">
    <location>
        <begin position="21"/>
        <end position="41"/>
    </location>
</feature>
<reference evidence="2" key="1">
    <citation type="submission" date="2021-01" db="EMBL/GenBank/DDBJ databases">
        <title>Whole genome shotgun sequence of Virgisporangium aliadipatigenens NBRC 105644.</title>
        <authorList>
            <person name="Komaki H."/>
            <person name="Tamura T."/>
        </authorList>
    </citation>
    <scope>NUCLEOTIDE SEQUENCE</scope>
    <source>
        <strain evidence="2">NBRC 105644</strain>
    </source>
</reference>
<gene>
    <name evidence="2" type="ORF">Val02_34010</name>
</gene>